<evidence type="ECO:0000256" key="6">
    <source>
        <dbReference type="RuleBase" id="RU000481"/>
    </source>
</evidence>
<dbReference type="SUPFAM" id="SSF53383">
    <property type="entry name" value="PLP-dependent transferases"/>
    <property type="match status" value="1"/>
</dbReference>
<dbReference type="RefSeq" id="WP_312854957.1">
    <property type="nucleotide sequence ID" value="NZ_WJIF01000003.1"/>
</dbReference>
<accession>A0A6I2F9W9</accession>
<dbReference type="PANTHER" id="PTHR46383">
    <property type="entry name" value="ASPARTATE AMINOTRANSFERASE"/>
    <property type="match status" value="1"/>
</dbReference>
<dbReference type="AlphaFoldDB" id="A0A6I2F9W9"/>
<evidence type="ECO:0000256" key="1">
    <source>
        <dbReference type="ARBA" id="ARBA00001933"/>
    </source>
</evidence>
<dbReference type="PANTHER" id="PTHR46383:SF1">
    <property type="entry name" value="ASPARTATE AMINOTRANSFERASE"/>
    <property type="match status" value="1"/>
</dbReference>
<organism evidence="8 9">
    <name type="scientific">Agromyces agglutinans</name>
    <dbReference type="NCBI Taxonomy" id="2662258"/>
    <lineage>
        <taxon>Bacteria</taxon>
        <taxon>Bacillati</taxon>
        <taxon>Actinomycetota</taxon>
        <taxon>Actinomycetes</taxon>
        <taxon>Micrococcales</taxon>
        <taxon>Microbacteriaceae</taxon>
        <taxon>Agromyces</taxon>
    </lineage>
</organism>
<evidence type="ECO:0000256" key="5">
    <source>
        <dbReference type="ARBA" id="ARBA00022898"/>
    </source>
</evidence>
<keyword evidence="9" id="KW-1185">Reference proteome</keyword>
<dbReference type="GO" id="GO:0030170">
    <property type="term" value="F:pyridoxal phosphate binding"/>
    <property type="evidence" value="ECO:0007669"/>
    <property type="project" value="InterPro"/>
</dbReference>
<comment type="cofactor">
    <cofactor evidence="1 6">
        <name>pyridoxal 5'-phosphate</name>
        <dbReference type="ChEBI" id="CHEBI:597326"/>
    </cofactor>
</comment>
<keyword evidence="5" id="KW-0663">Pyridoxal phosphate</keyword>
<proteinExistence type="inferred from homology"/>
<protein>
    <recommendedName>
        <fullName evidence="6">Aminotransferase</fullName>
        <ecNumber evidence="6">2.6.1.-</ecNumber>
    </recommendedName>
</protein>
<dbReference type="InterPro" id="IPR015424">
    <property type="entry name" value="PyrdxlP-dep_Trfase"/>
</dbReference>
<name>A0A6I2F9W9_9MICO</name>
<dbReference type="Gene3D" id="3.40.640.10">
    <property type="entry name" value="Type I PLP-dependent aspartate aminotransferase-like (Major domain)"/>
    <property type="match status" value="1"/>
</dbReference>
<sequence length="408" mass="43560">MTEKPRLSARIAAIAESATLKVDAKAKALQAEGRPVISYAAGEPDFATPEHIVEAALAAVRDPKNHRYTPAAGLPDLREAIAAKTARDSGLEASASQVVVTNGGKQAVYQAFQTLLDDGDEVLVPTPYWTTYPEAIKLAGGRQVDVFAGADQGYLVTVDQLEAARTERTKALLFVSPSNPTGAVYSPEQVREIGEWALEHGIFVVADEIYQNLTYGPIDGDADAPAPRAVSIVEAVPALAEQAILVNGVAKTYAMTGWRLGWMVGPADLMKGAANLQSHLTSNVSNISQRAALAALTGPQEPVEQMRRAFDRRRRTIVAELSKIDGFTVPVPEGAFYVYPDMTGLLGREWGGVTPSSSLELADLILDQAEVAAVPGEAFGPSGYLRFSYALGDEALLEGVQRLQRLFG</sequence>
<dbReference type="InterPro" id="IPR015421">
    <property type="entry name" value="PyrdxlP-dep_Trfase_major"/>
</dbReference>
<reference evidence="8 9" key="1">
    <citation type="submission" date="2019-10" db="EMBL/GenBank/DDBJ databases">
        <authorList>
            <person name="Nie G."/>
            <person name="Ming H."/>
            <person name="Yi B."/>
        </authorList>
    </citation>
    <scope>NUCLEOTIDE SEQUENCE [LARGE SCALE GENOMIC DNA]</scope>
    <source>
        <strain evidence="8 9">CFH 90414</strain>
    </source>
</reference>
<keyword evidence="4 6" id="KW-0808">Transferase</keyword>
<dbReference type="PROSITE" id="PS00105">
    <property type="entry name" value="AA_TRANSFER_CLASS_1"/>
    <property type="match status" value="1"/>
</dbReference>
<feature type="domain" description="Aminotransferase class I/classII large" evidence="7">
    <location>
        <begin position="36"/>
        <end position="398"/>
    </location>
</feature>
<comment type="caution">
    <text evidence="8">The sequence shown here is derived from an EMBL/GenBank/DDBJ whole genome shotgun (WGS) entry which is preliminary data.</text>
</comment>
<dbReference type="Pfam" id="PF00155">
    <property type="entry name" value="Aminotran_1_2"/>
    <property type="match status" value="1"/>
</dbReference>
<comment type="similarity">
    <text evidence="2 6">Belongs to the class-I pyridoxal-phosphate-dependent aminotransferase family.</text>
</comment>
<gene>
    <name evidence="8" type="ORF">GE115_06435</name>
</gene>
<dbReference type="InterPro" id="IPR015422">
    <property type="entry name" value="PyrdxlP-dep_Trfase_small"/>
</dbReference>
<dbReference type="InterPro" id="IPR050596">
    <property type="entry name" value="AspAT/PAT-like"/>
</dbReference>
<dbReference type="InterPro" id="IPR004838">
    <property type="entry name" value="NHTrfase_class1_PyrdxlP-BS"/>
</dbReference>
<evidence type="ECO:0000256" key="2">
    <source>
        <dbReference type="ARBA" id="ARBA00007441"/>
    </source>
</evidence>
<dbReference type="Proteomes" id="UP000431080">
    <property type="component" value="Unassembled WGS sequence"/>
</dbReference>
<evidence type="ECO:0000313" key="9">
    <source>
        <dbReference type="Proteomes" id="UP000431080"/>
    </source>
</evidence>
<dbReference type="CDD" id="cd00609">
    <property type="entry name" value="AAT_like"/>
    <property type="match status" value="1"/>
</dbReference>
<evidence type="ECO:0000259" key="7">
    <source>
        <dbReference type="Pfam" id="PF00155"/>
    </source>
</evidence>
<evidence type="ECO:0000313" key="8">
    <source>
        <dbReference type="EMBL" id="MRG59510.1"/>
    </source>
</evidence>
<evidence type="ECO:0000256" key="3">
    <source>
        <dbReference type="ARBA" id="ARBA00022576"/>
    </source>
</evidence>
<dbReference type="GO" id="GO:0006520">
    <property type="term" value="P:amino acid metabolic process"/>
    <property type="evidence" value="ECO:0007669"/>
    <property type="project" value="InterPro"/>
</dbReference>
<dbReference type="EC" id="2.6.1.-" evidence="6"/>
<keyword evidence="3 6" id="KW-0032">Aminotransferase</keyword>
<dbReference type="EMBL" id="WJIF01000003">
    <property type="protein sequence ID" value="MRG59510.1"/>
    <property type="molecule type" value="Genomic_DNA"/>
</dbReference>
<dbReference type="InterPro" id="IPR004839">
    <property type="entry name" value="Aminotransferase_I/II_large"/>
</dbReference>
<dbReference type="GO" id="GO:0008483">
    <property type="term" value="F:transaminase activity"/>
    <property type="evidence" value="ECO:0007669"/>
    <property type="project" value="UniProtKB-KW"/>
</dbReference>
<dbReference type="Gene3D" id="3.90.1150.10">
    <property type="entry name" value="Aspartate Aminotransferase, domain 1"/>
    <property type="match status" value="1"/>
</dbReference>
<dbReference type="FunFam" id="3.40.640.10:FF:000033">
    <property type="entry name" value="Aspartate aminotransferase"/>
    <property type="match status" value="1"/>
</dbReference>
<evidence type="ECO:0000256" key="4">
    <source>
        <dbReference type="ARBA" id="ARBA00022679"/>
    </source>
</evidence>